<keyword evidence="2" id="KW-0472">Membrane</keyword>
<feature type="region of interest" description="Disordered" evidence="1">
    <location>
        <begin position="44"/>
        <end position="69"/>
    </location>
</feature>
<keyword evidence="2" id="KW-0812">Transmembrane</keyword>
<name>A0A7J0D4N3_STRMI</name>
<evidence type="ECO:0000256" key="2">
    <source>
        <dbReference type="SAM" id="Phobius"/>
    </source>
</evidence>
<comment type="caution">
    <text evidence="3">The sequence shown here is derived from an EMBL/GenBank/DDBJ whole genome shotgun (WGS) entry which is preliminary data.</text>
</comment>
<evidence type="ECO:0000313" key="3">
    <source>
        <dbReference type="EMBL" id="GFN09692.1"/>
    </source>
</evidence>
<organism evidence="3 4">
    <name type="scientific">Streptomyces microflavus</name>
    <name type="common">Streptomyces lipmanii</name>
    <dbReference type="NCBI Taxonomy" id="1919"/>
    <lineage>
        <taxon>Bacteria</taxon>
        <taxon>Bacillati</taxon>
        <taxon>Actinomycetota</taxon>
        <taxon>Actinomycetes</taxon>
        <taxon>Kitasatosporales</taxon>
        <taxon>Streptomycetaceae</taxon>
        <taxon>Streptomyces</taxon>
    </lineage>
</organism>
<accession>A0A7J0D4N3</accession>
<keyword evidence="2" id="KW-1133">Transmembrane helix</keyword>
<gene>
    <name evidence="3" type="ORF">Smic_82480</name>
</gene>
<reference evidence="3 4" key="1">
    <citation type="submission" date="2020-05" db="EMBL/GenBank/DDBJ databases">
        <title>Whole genome shotgun sequence of Streptomyces microflavus NBRC 13062.</title>
        <authorList>
            <person name="Komaki H."/>
            <person name="Tamura T."/>
        </authorList>
    </citation>
    <scope>NUCLEOTIDE SEQUENCE [LARGE SCALE GENOMIC DNA]</scope>
    <source>
        <strain evidence="3 4">NBRC 13062</strain>
    </source>
</reference>
<evidence type="ECO:0000256" key="1">
    <source>
        <dbReference type="SAM" id="MobiDB-lite"/>
    </source>
</evidence>
<feature type="compositionally biased region" description="Basic and acidic residues" evidence="1">
    <location>
        <begin position="44"/>
        <end position="55"/>
    </location>
</feature>
<evidence type="ECO:0000313" key="4">
    <source>
        <dbReference type="Proteomes" id="UP000498740"/>
    </source>
</evidence>
<protein>
    <submittedName>
        <fullName evidence="3">Uncharacterized protein</fullName>
    </submittedName>
</protein>
<dbReference type="Proteomes" id="UP000498740">
    <property type="component" value="Unassembled WGS sequence"/>
</dbReference>
<dbReference type="AlphaFoldDB" id="A0A7J0D4N3"/>
<proteinExistence type="predicted"/>
<feature type="compositionally biased region" description="Basic residues" evidence="1">
    <location>
        <begin position="56"/>
        <end position="69"/>
    </location>
</feature>
<dbReference type="EMBL" id="BLWD01000003">
    <property type="protein sequence ID" value="GFN09692.1"/>
    <property type="molecule type" value="Genomic_DNA"/>
</dbReference>
<sequence>MSSDLEKPRRKWTSAESAQVWLTVVGILVAIIALVGSSFSTAERPRMRTGRDRQLHMQRARSRVRRPGS</sequence>
<feature type="transmembrane region" description="Helical" evidence="2">
    <location>
        <begin position="20"/>
        <end position="42"/>
    </location>
</feature>